<gene>
    <name evidence="2" type="ORF">PAXRUDRAFT_19143</name>
</gene>
<keyword evidence="3" id="KW-1185">Reference proteome</keyword>
<dbReference type="HOGENOM" id="CLU_1993355_0_0_1"/>
<reference evidence="2 3" key="1">
    <citation type="submission" date="2014-04" db="EMBL/GenBank/DDBJ databases">
        <authorList>
            <consortium name="DOE Joint Genome Institute"/>
            <person name="Kuo A."/>
            <person name="Kohler A."/>
            <person name="Jargeat P."/>
            <person name="Nagy L.G."/>
            <person name="Floudas D."/>
            <person name="Copeland A."/>
            <person name="Barry K.W."/>
            <person name="Cichocki N."/>
            <person name="Veneault-Fourrey C."/>
            <person name="LaButti K."/>
            <person name="Lindquist E.A."/>
            <person name="Lipzen A."/>
            <person name="Lundell T."/>
            <person name="Morin E."/>
            <person name="Murat C."/>
            <person name="Sun H."/>
            <person name="Tunlid A."/>
            <person name="Henrissat B."/>
            <person name="Grigoriev I.V."/>
            <person name="Hibbett D.S."/>
            <person name="Martin F."/>
            <person name="Nordberg H.P."/>
            <person name="Cantor M.N."/>
            <person name="Hua S.X."/>
        </authorList>
    </citation>
    <scope>NUCLEOTIDE SEQUENCE [LARGE SCALE GENOMIC DNA]</scope>
    <source>
        <strain evidence="2 3">Ve08.2h10</strain>
    </source>
</reference>
<dbReference type="EMBL" id="KN828231">
    <property type="protein sequence ID" value="KIK75269.1"/>
    <property type="molecule type" value="Genomic_DNA"/>
</dbReference>
<feature type="region of interest" description="Disordered" evidence="1">
    <location>
        <begin position="1"/>
        <end position="25"/>
    </location>
</feature>
<evidence type="ECO:0000313" key="2">
    <source>
        <dbReference type="EMBL" id="KIK75269.1"/>
    </source>
</evidence>
<evidence type="ECO:0000256" key="1">
    <source>
        <dbReference type="SAM" id="MobiDB-lite"/>
    </source>
</evidence>
<proteinExistence type="predicted"/>
<evidence type="ECO:0000313" key="3">
    <source>
        <dbReference type="Proteomes" id="UP000054538"/>
    </source>
</evidence>
<dbReference type="Proteomes" id="UP000054538">
    <property type="component" value="Unassembled WGS sequence"/>
</dbReference>
<protein>
    <submittedName>
        <fullName evidence="2">Uncharacterized protein</fullName>
    </submittedName>
</protein>
<name>A0A0D0D5D0_9AGAM</name>
<dbReference type="AlphaFoldDB" id="A0A0D0D5D0"/>
<sequence length="125" mass="13634">MSRTFSPLNQATSNPNYIQPTSNLLPRHQPLPSQTIINMSGTKLIETALAKSTHIVEGILLDLECQSELDEATANTWSNAVNVIDGELSVVCCLLQNVTGVHIPPLLIAAQMTARTNKEIRLSQQ</sequence>
<dbReference type="InParanoid" id="A0A0D0D5D0"/>
<reference evidence="3" key="2">
    <citation type="submission" date="2015-01" db="EMBL/GenBank/DDBJ databases">
        <title>Evolutionary Origins and Diversification of the Mycorrhizal Mutualists.</title>
        <authorList>
            <consortium name="DOE Joint Genome Institute"/>
            <consortium name="Mycorrhizal Genomics Consortium"/>
            <person name="Kohler A."/>
            <person name="Kuo A."/>
            <person name="Nagy L.G."/>
            <person name="Floudas D."/>
            <person name="Copeland A."/>
            <person name="Barry K.W."/>
            <person name="Cichocki N."/>
            <person name="Veneault-Fourrey C."/>
            <person name="LaButti K."/>
            <person name="Lindquist E.A."/>
            <person name="Lipzen A."/>
            <person name="Lundell T."/>
            <person name="Morin E."/>
            <person name="Murat C."/>
            <person name="Riley R."/>
            <person name="Ohm R."/>
            <person name="Sun H."/>
            <person name="Tunlid A."/>
            <person name="Henrissat B."/>
            <person name="Grigoriev I.V."/>
            <person name="Hibbett D.S."/>
            <person name="Martin F."/>
        </authorList>
    </citation>
    <scope>NUCLEOTIDE SEQUENCE [LARGE SCALE GENOMIC DNA]</scope>
    <source>
        <strain evidence="3">Ve08.2h10</strain>
    </source>
</reference>
<accession>A0A0D0D5D0</accession>
<organism evidence="2 3">
    <name type="scientific">Paxillus rubicundulus Ve08.2h10</name>
    <dbReference type="NCBI Taxonomy" id="930991"/>
    <lineage>
        <taxon>Eukaryota</taxon>
        <taxon>Fungi</taxon>
        <taxon>Dikarya</taxon>
        <taxon>Basidiomycota</taxon>
        <taxon>Agaricomycotina</taxon>
        <taxon>Agaricomycetes</taxon>
        <taxon>Agaricomycetidae</taxon>
        <taxon>Boletales</taxon>
        <taxon>Paxilineae</taxon>
        <taxon>Paxillaceae</taxon>
        <taxon>Paxillus</taxon>
    </lineage>
</organism>
<feature type="compositionally biased region" description="Polar residues" evidence="1">
    <location>
        <begin position="1"/>
        <end position="24"/>
    </location>
</feature>